<organism evidence="2 3">
    <name type="scientific">Silvanigrella aquatica</name>
    <dbReference type="NCBI Taxonomy" id="1915309"/>
    <lineage>
        <taxon>Bacteria</taxon>
        <taxon>Pseudomonadati</taxon>
        <taxon>Bdellovibrionota</taxon>
        <taxon>Oligoflexia</taxon>
        <taxon>Silvanigrellales</taxon>
        <taxon>Silvanigrellaceae</taxon>
        <taxon>Silvanigrella</taxon>
    </lineage>
</organism>
<sequence>MKIKVFLSVLSACFMASNVYAEETKVTNNNQNSESDFDVIISGGYSSLTGFQKANDYAFQIPNMTGYNLGVDFYTSFGSGLIAPVVGGGANFLYASGRNEPSNNQYLNLAIGDLSAVIRGGAKFNLSKDFELVTVVNLGISMIQYYNKKALNTSDVDADYLSCCYFGFTAVGSYRIAEDISIGAGYTFNQRYFSVKSKYDDYDKLISAQENSINAIIEFKL</sequence>
<feature type="chain" id="PRO_5012250540" description="Outer membrane protein beta-barrel domain-containing protein" evidence="1">
    <location>
        <begin position="22"/>
        <end position="221"/>
    </location>
</feature>
<dbReference type="AlphaFoldDB" id="A0A1L4D064"/>
<evidence type="ECO:0008006" key="4">
    <source>
        <dbReference type="Google" id="ProtNLM"/>
    </source>
</evidence>
<gene>
    <name evidence="2" type="ORF">AXG55_06550</name>
</gene>
<evidence type="ECO:0000313" key="3">
    <source>
        <dbReference type="Proteomes" id="UP000184731"/>
    </source>
</evidence>
<dbReference type="KEGG" id="saqi:AXG55_06550"/>
<keyword evidence="3" id="KW-1185">Reference proteome</keyword>
<dbReference type="STRING" id="1915309.AXG55_06550"/>
<feature type="signal peptide" evidence="1">
    <location>
        <begin position="1"/>
        <end position="21"/>
    </location>
</feature>
<dbReference type="Proteomes" id="UP000184731">
    <property type="component" value="Chromosome"/>
</dbReference>
<reference evidence="2 3" key="1">
    <citation type="submission" date="2016-10" db="EMBL/GenBank/DDBJ databases">
        <title>Silvanigrella aquatica sp. nov., isolated from a freshwater lake located in the Black Forest, Germany, description of Silvanigrellaceae fam. nov., Silvanigrellales ord. nov., reclassification of the order Bdellovibrionales in the class Oligoflexia, reclassification of the families Bacteriovoracaceae and Halobacteriovoraceae in the new order Bacteriovoracales ord. nov., and reclassification of the family Pseudobacteriovoracaceae in the order Oligoflexiales.</title>
        <authorList>
            <person name="Hahn M.W."/>
            <person name="Schmidt J."/>
            <person name="Koll U."/>
            <person name="Rohde M."/>
            <person name="Verbag S."/>
            <person name="Pitt A."/>
            <person name="Nakai R."/>
            <person name="Naganuma T."/>
            <person name="Lang E."/>
        </authorList>
    </citation>
    <scope>NUCLEOTIDE SEQUENCE [LARGE SCALE GENOMIC DNA]</scope>
    <source>
        <strain evidence="2 3">MWH-Nonnen-W8red</strain>
    </source>
</reference>
<accession>A0A1L4D064</accession>
<evidence type="ECO:0000256" key="1">
    <source>
        <dbReference type="SAM" id="SignalP"/>
    </source>
</evidence>
<evidence type="ECO:0000313" key="2">
    <source>
        <dbReference type="EMBL" id="APJ03584.1"/>
    </source>
</evidence>
<dbReference type="EMBL" id="CP017834">
    <property type="protein sequence ID" value="APJ03584.1"/>
    <property type="molecule type" value="Genomic_DNA"/>
</dbReference>
<protein>
    <recommendedName>
        <fullName evidence="4">Outer membrane protein beta-barrel domain-containing protein</fullName>
    </recommendedName>
</protein>
<dbReference type="RefSeq" id="WP_148697321.1">
    <property type="nucleotide sequence ID" value="NZ_CP017834.1"/>
</dbReference>
<keyword evidence="1" id="KW-0732">Signal</keyword>
<name>A0A1L4D064_9BACT</name>
<proteinExistence type="predicted"/>